<dbReference type="RefSeq" id="WP_380750379.1">
    <property type="nucleotide sequence ID" value="NZ_JBHULT010000006.1"/>
</dbReference>
<feature type="signal peptide" evidence="1">
    <location>
        <begin position="1"/>
        <end position="18"/>
    </location>
</feature>
<name>A0ABW5IW63_9FLAO</name>
<evidence type="ECO:0000256" key="1">
    <source>
        <dbReference type="SAM" id="SignalP"/>
    </source>
</evidence>
<proteinExistence type="predicted"/>
<feature type="chain" id="PRO_5045104567" evidence="1">
    <location>
        <begin position="19"/>
        <end position="204"/>
    </location>
</feature>
<keyword evidence="1" id="KW-0732">Signal</keyword>
<dbReference type="Proteomes" id="UP001597468">
    <property type="component" value="Unassembled WGS sequence"/>
</dbReference>
<accession>A0ABW5IW63</accession>
<sequence>MKKIYILFLIFVSNFTFAQADKDSLLAQDADLLIEELRFIHGLDQGTRKYLDYGSFNKSFTDSIEGLSKDEIKVAEESLQLSKASRSKIWENFLNPLDSLKANRMIEIIEKYGFPSEKRLQKYSDQKIDFSARTILVHTPFSFKEKMIPIIDREYKAGNLKNQCEYGYLLWHLNGRSDFKYMLENGYEMKKKTDGTFELTPNCE</sequence>
<evidence type="ECO:0000313" key="3">
    <source>
        <dbReference type="Proteomes" id="UP001597468"/>
    </source>
</evidence>
<evidence type="ECO:0000313" key="2">
    <source>
        <dbReference type="EMBL" id="MFD2517708.1"/>
    </source>
</evidence>
<protein>
    <submittedName>
        <fullName evidence="2">Uncharacterized protein</fullName>
    </submittedName>
</protein>
<keyword evidence="3" id="KW-1185">Reference proteome</keyword>
<comment type="caution">
    <text evidence="2">The sequence shown here is derived from an EMBL/GenBank/DDBJ whole genome shotgun (WGS) entry which is preliminary data.</text>
</comment>
<gene>
    <name evidence="2" type="ORF">ACFSTG_07370</name>
</gene>
<organism evidence="2 3">
    <name type="scientific">Salinimicrobium flavum</name>
    <dbReference type="NCBI Taxonomy" id="1737065"/>
    <lineage>
        <taxon>Bacteria</taxon>
        <taxon>Pseudomonadati</taxon>
        <taxon>Bacteroidota</taxon>
        <taxon>Flavobacteriia</taxon>
        <taxon>Flavobacteriales</taxon>
        <taxon>Flavobacteriaceae</taxon>
        <taxon>Salinimicrobium</taxon>
    </lineage>
</organism>
<reference evidence="3" key="1">
    <citation type="journal article" date="2019" name="Int. J. Syst. Evol. Microbiol.">
        <title>The Global Catalogue of Microorganisms (GCM) 10K type strain sequencing project: providing services to taxonomists for standard genome sequencing and annotation.</title>
        <authorList>
            <consortium name="The Broad Institute Genomics Platform"/>
            <consortium name="The Broad Institute Genome Sequencing Center for Infectious Disease"/>
            <person name="Wu L."/>
            <person name="Ma J."/>
        </authorList>
    </citation>
    <scope>NUCLEOTIDE SEQUENCE [LARGE SCALE GENOMIC DNA]</scope>
    <source>
        <strain evidence="3">KCTC 42585</strain>
    </source>
</reference>
<dbReference type="EMBL" id="JBHULT010000006">
    <property type="protein sequence ID" value="MFD2517708.1"/>
    <property type="molecule type" value="Genomic_DNA"/>
</dbReference>